<feature type="transmembrane region" description="Helical" evidence="2">
    <location>
        <begin position="253"/>
        <end position="273"/>
    </location>
</feature>
<comment type="caution">
    <text evidence="4">The sequence shown here is derived from an EMBL/GenBank/DDBJ whole genome shotgun (WGS) entry which is preliminary data.</text>
</comment>
<keyword evidence="5" id="KW-1185">Reference proteome</keyword>
<evidence type="ECO:0000313" key="4">
    <source>
        <dbReference type="EMBL" id="GEO33247.1"/>
    </source>
</evidence>
<keyword evidence="2" id="KW-1133">Transmembrane helix</keyword>
<keyword evidence="4" id="KW-0645">Protease</keyword>
<feature type="region of interest" description="Disordered" evidence="1">
    <location>
        <begin position="281"/>
        <end position="306"/>
    </location>
</feature>
<name>A0A512DA41_9CELL</name>
<dbReference type="Proteomes" id="UP000321181">
    <property type="component" value="Unassembled WGS sequence"/>
</dbReference>
<feature type="transmembrane region" description="Helical" evidence="2">
    <location>
        <begin position="20"/>
        <end position="41"/>
    </location>
</feature>
<evidence type="ECO:0000259" key="3">
    <source>
        <dbReference type="Pfam" id="PF02517"/>
    </source>
</evidence>
<proteinExistence type="predicted"/>
<evidence type="ECO:0000256" key="2">
    <source>
        <dbReference type="SAM" id="Phobius"/>
    </source>
</evidence>
<dbReference type="InterPro" id="IPR003675">
    <property type="entry name" value="Rce1/LyrA-like_dom"/>
</dbReference>
<keyword evidence="4" id="KW-0378">Hydrolase</keyword>
<accession>A0A512DA41</accession>
<organism evidence="4 5">
    <name type="scientific">Cellulomonas aerilata</name>
    <dbReference type="NCBI Taxonomy" id="515326"/>
    <lineage>
        <taxon>Bacteria</taxon>
        <taxon>Bacillati</taxon>
        <taxon>Actinomycetota</taxon>
        <taxon>Actinomycetes</taxon>
        <taxon>Micrococcales</taxon>
        <taxon>Cellulomonadaceae</taxon>
        <taxon>Cellulomonas</taxon>
    </lineage>
</organism>
<evidence type="ECO:0000313" key="5">
    <source>
        <dbReference type="Proteomes" id="UP000321181"/>
    </source>
</evidence>
<gene>
    <name evidence="4" type="ORF">CAE01nite_09720</name>
</gene>
<feature type="transmembrane region" description="Helical" evidence="2">
    <location>
        <begin position="53"/>
        <end position="73"/>
    </location>
</feature>
<feature type="transmembrane region" description="Helical" evidence="2">
    <location>
        <begin position="93"/>
        <end position="116"/>
    </location>
</feature>
<dbReference type="GO" id="GO:0004175">
    <property type="term" value="F:endopeptidase activity"/>
    <property type="evidence" value="ECO:0007669"/>
    <property type="project" value="UniProtKB-ARBA"/>
</dbReference>
<keyword evidence="2" id="KW-0472">Membrane</keyword>
<keyword evidence="2" id="KW-0812">Transmembrane</keyword>
<protein>
    <submittedName>
        <fullName evidence="4">CAAX amino protease</fullName>
    </submittedName>
</protein>
<feature type="domain" description="CAAX prenyl protease 2/Lysostaphin resistance protein A-like" evidence="3">
    <location>
        <begin position="133"/>
        <end position="233"/>
    </location>
</feature>
<dbReference type="AlphaFoldDB" id="A0A512DA41"/>
<dbReference type="GO" id="GO:0080120">
    <property type="term" value="P:CAAX-box protein maturation"/>
    <property type="evidence" value="ECO:0007669"/>
    <property type="project" value="UniProtKB-ARBA"/>
</dbReference>
<feature type="transmembrane region" description="Helical" evidence="2">
    <location>
        <begin position="122"/>
        <end position="142"/>
    </location>
</feature>
<dbReference type="EMBL" id="BJYY01000004">
    <property type="protein sequence ID" value="GEO33247.1"/>
    <property type="molecule type" value="Genomic_DNA"/>
</dbReference>
<dbReference type="RefSeq" id="WP_146900776.1">
    <property type="nucleotide sequence ID" value="NZ_BAAARM010000002.1"/>
</dbReference>
<feature type="transmembrane region" description="Helical" evidence="2">
    <location>
        <begin position="221"/>
        <end position="241"/>
    </location>
</feature>
<sequence>MVTHDTPSGRLLRPVRAHPVTAFLVWFFTVGQAVAFAPVVLAANGVDVPVQPFIVASTLVGLLLPALVLTRLVDGPDALRALWRRAVDVRVGLGWYVLAVVGVPAVTLGIAVALLGPPTGTVPALGGLLVGSFLLPLALTLLPNNLWEEVAWAGFVQTRLQARRGPVVAAVLTGVLFALQHVSLVVGSGPAAGAVLLAVLAVLAVPFRALIGWVLNRTGSLFLVGLIHATGNAAATGSGFGPGLLGRLYPGDTTATTAHLLAFLVLGLVVLVATRGRLGAPRPATASPRPATVADPSSLGSSAAAR</sequence>
<feature type="transmembrane region" description="Helical" evidence="2">
    <location>
        <begin position="192"/>
        <end position="214"/>
    </location>
</feature>
<evidence type="ECO:0000256" key="1">
    <source>
        <dbReference type="SAM" id="MobiDB-lite"/>
    </source>
</evidence>
<dbReference type="Pfam" id="PF02517">
    <property type="entry name" value="Rce1-like"/>
    <property type="match status" value="1"/>
</dbReference>
<feature type="transmembrane region" description="Helical" evidence="2">
    <location>
        <begin position="167"/>
        <end position="186"/>
    </location>
</feature>
<reference evidence="4 5" key="1">
    <citation type="submission" date="2019-07" db="EMBL/GenBank/DDBJ databases">
        <title>Whole genome shotgun sequence of Cellulomonas aerilata NBRC 106308.</title>
        <authorList>
            <person name="Hosoyama A."/>
            <person name="Uohara A."/>
            <person name="Ohji S."/>
            <person name="Ichikawa N."/>
        </authorList>
    </citation>
    <scope>NUCLEOTIDE SEQUENCE [LARGE SCALE GENOMIC DNA]</scope>
    <source>
        <strain evidence="4 5">NBRC 106308</strain>
    </source>
</reference>
<feature type="compositionally biased region" description="Low complexity" evidence="1">
    <location>
        <begin position="281"/>
        <end position="292"/>
    </location>
</feature>
<dbReference type="OrthoDB" id="3693644at2"/>
<dbReference type="GO" id="GO:0006508">
    <property type="term" value="P:proteolysis"/>
    <property type="evidence" value="ECO:0007669"/>
    <property type="project" value="UniProtKB-KW"/>
</dbReference>